<dbReference type="GeneID" id="28998066"/>
<gene>
    <name evidence="1" type="ORF">PHYBLDRAFT_173976</name>
</gene>
<reference evidence="2" key="1">
    <citation type="submission" date="2015-06" db="EMBL/GenBank/DDBJ databases">
        <title>Expansion of signal transduction pathways in fungi by whole-genome duplication.</title>
        <authorList>
            <consortium name="DOE Joint Genome Institute"/>
            <person name="Corrochano L.M."/>
            <person name="Kuo A."/>
            <person name="Marcet-Houben M."/>
            <person name="Polaino S."/>
            <person name="Salamov A."/>
            <person name="Villalobos J.M."/>
            <person name="Alvarez M.I."/>
            <person name="Avalos J."/>
            <person name="Benito E.P."/>
            <person name="Benoit I."/>
            <person name="Burger G."/>
            <person name="Camino L.P."/>
            <person name="Canovas D."/>
            <person name="Cerda-Olmedo E."/>
            <person name="Cheng J.-F."/>
            <person name="Dominguez A."/>
            <person name="Elias M."/>
            <person name="Eslava A.P."/>
            <person name="Glaser F."/>
            <person name="Grimwood J."/>
            <person name="Gutierrez G."/>
            <person name="Heitman J."/>
            <person name="Henrissat B."/>
            <person name="Iturriaga E.A."/>
            <person name="Lang B.F."/>
            <person name="Lavin J.L."/>
            <person name="Lee S."/>
            <person name="Li W."/>
            <person name="Lindquist E."/>
            <person name="Lopez-Garcia S."/>
            <person name="Luque E.M."/>
            <person name="Marcos A.T."/>
            <person name="Martin J."/>
            <person name="McCluskey K."/>
            <person name="Medina H.R."/>
            <person name="Miralles-Duran A."/>
            <person name="Miyazaki A."/>
            <person name="Munoz-Torres E."/>
            <person name="Oguiza J.A."/>
            <person name="Ohm R."/>
            <person name="Olmedo M."/>
            <person name="Orejas M."/>
            <person name="Ortiz-Castellanos L."/>
            <person name="Pisabarro A.G."/>
            <person name="Rodriguez-Romero J."/>
            <person name="Ruiz-Herrera J."/>
            <person name="Ruiz-Vazquez R."/>
            <person name="Sanz C."/>
            <person name="Schackwitz W."/>
            <person name="Schmutz J."/>
            <person name="Shahriari M."/>
            <person name="Shelest E."/>
            <person name="Silva-Franco F."/>
            <person name="Soanes D."/>
            <person name="Syed K."/>
            <person name="Tagua V.G."/>
            <person name="Talbot N.J."/>
            <person name="Thon M."/>
            <person name="De vries R.P."/>
            <person name="Wiebenga A."/>
            <person name="Yadav J.S."/>
            <person name="Braun E.L."/>
            <person name="Baker S."/>
            <person name="Garre V."/>
            <person name="Horwitz B."/>
            <person name="Torres-Martinez S."/>
            <person name="Idnurm A."/>
            <person name="Herrera-Estrella A."/>
            <person name="Gabaldon T."/>
            <person name="Grigoriev I.V."/>
        </authorList>
    </citation>
    <scope>NUCLEOTIDE SEQUENCE [LARGE SCALE GENOMIC DNA]</scope>
    <source>
        <strain evidence="2">NRRL 1555(-)</strain>
    </source>
</reference>
<dbReference type="VEuPathDB" id="FungiDB:PHYBLDRAFT_173976"/>
<organism evidence="1 2">
    <name type="scientific">Phycomyces blakesleeanus (strain ATCC 8743b / DSM 1359 / FGSC 10004 / NBRC 33097 / NRRL 1555)</name>
    <dbReference type="NCBI Taxonomy" id="763407"/>
    <lineage>
        <taxon>Eukaryota</taxon>
        <taxon>Fungi</taxon>
        <taxon>Fungi incertae sedis</taxon>
        <taxon>Mucoromycota</taxon>
        <taxon>Mucoromycotina</taxon>
        <taxon>Mucoromycetes</taxon>
        <taxon>Mucorales</taxon>
        <taxon>Phycomycetaceae</taxon>
        <taxon>Phycomyces</taxon>
    </lineage>
</organism>
<name>A0A163CZH5_PHYB8</name>
<evidence type="ECO:0000313" key="1">
    <source>
        <dbReference type="EMBL" id="OAD67650.1"/>
    </source>
</evidence>
<protein>
    <submittedName>
        <fullName evidence="1">Uncharacterized protein</fullName>
    </submittedName>
</protein>
<evidence type="ECO:0000313" key="2">
    <source>
        <dbReference type="Proteomes" id="UP000077315"/>
    </source>
</evidence>
<dbReference type="Proteomes" id="UP000077315">
    <property type="component" value="Unassembled WGS sequence"/>
</dbReference>
<proteinExistence type="predicted"/>
<accession>A0A163CZH5</accession>
<keyword evidence="2" id="KW-1185">Reference proteome</keyword>
<dbReference type="EMBL" id="KV440998">
    <property type="protein sequence ID" value="OAD67650.1"/>
    <property type="molecule type" value="Genomic_DNA"/>
</dbReference>
<dbReference type="RefSeq" id="XP_018285690.1">
    <property type="nucleotide sequence ID" value="XM_018437160.1"/>
</dbReference>
<sequence length="304" mass="33664">MNNFASADYLFNNFMYAAIAHSAAPGSSNFMLPDNAMTAMMSTHSQATKSISDSLILMMSTMNNQLEGLANQVLLMTGDITLSNQTMTCLQKTATNILAGQTVIHDVASRCNTTSSTELTFIKNHVKTQNFTSNNTKEIAANGAKSEWVMTSYLMSSDNCGLASAMSAYLQRQPCSTGMATHVLEGMVKNHFSNQVPESCRSTKTTGRKNTATRTRQRDVALLLWRELAYKENKDAIDKFMDRVDCAHAIQKVTMSDEESDNKDSARNKTLMAYCSSWRSIEIIYFCRDLNSKSSLLPLTIIPL</sequence>
<dbReference type="AlphaFoldDB" id="A0A163CZH5"/>
<dbReference type="InParanoid" id="A0A163CZH5"/>